<comment type="caution">
    <text evidence="4">The sequence shown here is derived from an EMBL/GenBank/DDBJ whole genome shotgun (WGS) entry which is preliminary data.</text>
</comment>
<protein>
    <submittedName>
        <fullName evidence="4">Hsp20 family protein</fullName>
    </submittedName>
</protein>
<gene>
    <name evidence="4" type="ORF">GKZ89_10430</name>
</gene>
<keyword evidence="5" id="KW-1185">Reference proteome</keyword>
<dbReference type="AlphaFoldDB" id="A0A7X2V4W1"/>
<dbReference type="RefSeq" id="WP_155112350.1">
    <property type="nucleotide sequence ID" value="NZ_WMIB01000009.1"/>
</dbReference>
<accession>A0A7X2V4W1</accession>
<sequence length="156" mass="18183">MDKEKIQKWLSLSDKYQKSEFWKMVFDHDPDLSSAAPVRSHENPFPRYDLYVHEETLVVSIEIPGYRKEDFNITLDSSKTKLLFKGAQHPPYSYQYRVYTERAFGDTERTITLPFPVEKETVHSRYAFGILELTFKKAPEEADISIGFDNGHTDGP</sequence>
<dbReference type="Gene3D" id="2.60.40.790">
    <property type="match status" value="1"/>
</dbReference>
<reference evidence="4 5" key="1">
    <citation type="journal article" date="2017" name="Int. J. Syst. Evol. Microbiol.">
        <title>Bacillus mangrovi sp. nov., isolated from a sediment sample from a mangrove forest.</title>
        <authorList>
            <person name="Gupta V."/>
            <person name="Singh P.K."/>
            <person name="Korpole S."/>
            <person name="Tanuku N.R.S."/>
            <person name="Pinnaka A.K."/>
        </authorList>
    </citation>
    <scope>NUCLEOTIDE SEQUENCE [LARGE SCALE GENOMIC DNA]</scope>
    <source>
        <strain evidence="4 5">KCTC 33872</strain>
    </source>
</reference>
<dbReference type="InterPro" id="IPR008978">
    <property type="entry name" value="HSP20-like_chaperone"/>
</dbReference>
<dbReference type="EMBL" id="WMIB01000009">
    <property type="protein sequence ID" value="MTH53820.1"/>
    <property type="molecule type" value="Genomic_DNA"/>
</dbReference>
<proteinExistence type="inferred from homology"/>
<dbReference type="Proteomes" id="UP000434639">
    <property type="component" value="Unassembled WGS sequence"/>
</dbReference>
<dbReference type="CDD" id="cd06464">
    <property type="entry name" value="ACD_sHsps-like"/>
    <property type="match status" value="1"/>
</dbReference>
<evidence type="ECO:0000313" key="4">
    <source>
        <dbReference type="EMBL" id="MTH53820.1"/>
    </source>
</evidence>
<dbReference type="InterPro" id="IPR002068">
    <property type="entry name" value="A-crystallin/Hsp20_dom"/>
</dbReference>
<dbReference type="OrthoDB" id="9811615at2"/>
<feature type="domain" description="SHSP" evidence="3">
    <location>
        <begin position="39"/>
        <end position="151"/>
    </location>
</feature>
<evidence type="ECO:0000313" key="5">
    <source>
        <dbReference type="Proteomes" id="UP000434639"/>
    </source>
</evidence>
<name>A0A7X2V4W1_9BACI</name>
<evidence type="ECO:0000259" key="3">
    <source>
        <dbReference type="PROSITE" id="PS01031"/>
    </source>
</evidence>
<organism evidence="4 5">
    <name type="scientific">Metabacillus mangrovi</name>
    <dbReference type="NCBI Taxonomy" id="1491830"/>
    <lineage>
        <taxon>Bacteria</taxon>
        <taxon>Bacillati</taxon>
        <taxon>Bacillota</taxon>
        <taxon>Bacilli</taxon>
        <taxon>Bacillales</taxon>
        <taxon>Bacillaceae</taxon>
        <taxon>Metabacillus</taxon>
    </lineage>
</organism>
<dbReference type="Pfam" id="PF00011">
    <property type="entry name" value="HSP20"/>
    <property type="match status" value="1"/>
</dbReference>
<comment type="similarity">
    <text evidence="1 2">Belongs to the small heat shock protein (HSP20) family.</text>
</comment>
<evidence type="ECO:0000256" key="1">
    <source>
        <dbReference type="PROSITE-ProRule" id="PRU00285"/>
    </source>
</evidence>
<dbReference type="SUPFAM" id="SSF49764">
    <property type="entry name" value="HSP20-like chaperones"/>
    <property type="match status" value="1"/>
</dbReference>
<evidence type="ECO:0000256" key="2">
    <source>
        <dbReference type="RuleBase" id="RU003616"/>
    </source>
</evidence>
<dbReference type="PROSITE" id="PS01031">
    <property type="entry name" value="SHSP"/>
    <property type="match status" value="1"/>
</dbReference>